<keyword evidence="2" id="KW-1185">Reference proteome</keyword>
<dbReference type="EMBL" id="JANHOG010002583">
    <property type="protein sequence ID" value="KAJ3521917.1"/>
    <property type="molecule type" value="Genomic_DNA"/>
</dbReference>
<name>A0ACC1RN55_9APHY</name>
<evidence type="ECO:0000313" key="1">
    <source>
        <dbReference type="EMBL" id="KAJ3521917.1"/>
    </source>
</evidence>
<organism evidence="1 2">
    <name type="scientific">Phlebia brevispora</name>
    <dbReference type="NCBI Taxonomy" id="194682"/>
    <lineage>
        <taxon>Eukaryota</taxon>
        <taxon>Fungi</taxon>
        <taxon>Dikarya</taxon>
        <taxon>Basidiomycota</taxon>
        <taxon>Agaricomycotina</taxon>
        <taxon>Agaricomycetes</taxon>
        <taxon>Polyporales</taxon>
        <taxon>Meruliaceae</taxon>
        <taxon>Phlebia</taxon>
    </lineage>
</organism>
<comment type="caution">
    <text evidence="1">The sequence shown here is derived from an EMBL/GenBank/DDBJ whole genome shotgun (WGS) entry which is preliminary data.</text>
</comment>
<gene>
    <name evidence="1" type="ORF">NM688_g8951</name>
</gene>
<proteinExistence type="predicted"/>
<reference evidence="1" key="1">
    <citation type="submission" date="2022-07" db="EMBL/GenBank/DDBJ databases">
        <title>Genome Sequence of Phlebia brevispora.</title>
        <authorList>
            <person name="Buettner E."/>
        </authorList>
    </citation>
    <scope>NUCLEOTIDE SEQUENCE</scope>
    <source>
        <strain evidence="1">MPL23</strain>
    </source>
</reference>
<protein>
    <submittedName>
        <fullName evidence="1">Uncharacterized protein</fullName>
    </submittedName>
</protein>
<accession>A0ACC1RN55</accession>
<sequence>MWRRAFKTTTTTPASIYTAASKTEVAPNAGTIGPRGDEGNAGQSRPAVQGNATLPRSADSEAPDGTGQDWQDPGVSPHLKTELDPSSQALVDAIIQGLRTIRAEGTNGWAEISNALNDVDAEKLEHCKDDIDTLLVFAGLFSAVLTAFVVESYTSLSPDPTDAMIQLLMQISIQTSSYTITPSFMNATTSPVLSLAFQPNPTAVIVNRFWFISLILSLITASFGILIKQWLREYKAVDSKHSSLRNRLRIRQFRYPALLKWKVFELVACLPLLIQVALGLFLLGLCFFTWNINPSIGRSCTVLVSAWIFFFTATVFAPTFSSACPYKSPFFNPFLRRLRGRLCHFRCLSWIYVGPKAADRRLRQYDHVALVVLWQLICISCETIRSVGRWISAIMSTRERVRGQVHTQTPGLKIPHAITSIPLEETEVAADEQRELDILATVDDVLVDDELLGAGMRSIISRSLFGPEEIVNFIRQVLLHRSPKLRTIFPDPDQPFTMTDLRTLSSRAWAAVTDIIVRPYEVTRSLDSQQHGWMKHWRY</sequence>
<evidence type="ECO:0000313" key="2">
    <source>
        <dbReference type="Proteomes" id="UP001148662"/>
    </source>
</evidence>
<dbReference type="Proteomes" id="UP001148662">
    <property type="component" value="Unassembled WGS sequence"/>
</dbReference>